<evidence type="ECO:0000256" key="1">
    <source>
        <dbReference type="SAM" id="MobiDB-lite"/>
    </source>
</evidence>
<protein>
    <submittedName>
        <fullName evidence="2">Uncharacterized protein</fullName>
    </submittedName>
</protein>
<organism evidence="2 3">
    <name type="scientific">Polysphondylium violaceum</name>
    <dbReference type="NCBI Taxonomy" id="133409"/>
    <lineage>
        <taxon>Eukaryota</taxon>
        <taxon>Amoebozoa</taxon>
        <taxon>Evosea</taxon>
        <taxon>Eumycetozoa</taxon>
        <taxon>Dictyostelia</taxon>
        <taxon>Dictyosteliales</taxon>
        <taxon>Dictyosteliaceae</taxon>
        <taxon>Polysphondylium</taxon>
    </lineage>
</organism>
<keyword evidence="3" id="KW-1185">Reference proteome</keyword>
<proteinExistence type="predicted"/>
<name>A0A8J4PLS9_9MYCE</name>
<dbReference type="Proteomes" id="UP000695562">
    <property type="component" value="Unassembled WGS sequence"/>
</dbReference>
<dbReference type="GO" id="GO:0044614">
    <property type="term" value="C:nuclear pore cytoplasmic filaments"/>
    <property type="evidence" value="ECO:0007669"/>
    <property type="project" value="TreeGrafter"/>
</dbReference>
<dbReference type="Gene3D" id="1.10.10.2360">
    <property type="match status" value="1"/>
</dbReference>
<comment type="caution">
    <text evidence="2">The sequence shown here is derived from an EMBL/GenBank/DDBJ whole genome shotgun (WGS) entry which is preliminary data.</text>
</comment>
<feature type="region of interest" description="Disordered" evidence="1">
    <location>
        <begin position="179"/>
        <end position="201"/>
    </location>
</feature>
<accession>A0A8J4PLS9</accession>
<feature type="compositionally biased region" description="Low complexity" evidence="1">
    <location>
        <begin position="186"/>
        <end position="197"/>
    </location>
</feature>
<evidence type="ECO:0000313" key="2">
    <source>
        <dbReference type="EMBL" id="KAF2069382.1"/>
    </source>
</evidence>
<dbReference type="GO" id="GO:0006405">
    <property type="term" value="P:RNA export from nucleus"/>
    <property type="evidence" value="ECO:0007669"/>
    <property type="project" value="TreeGrafter"/>
</dbReference>
<gene>
    <name evidence="2" type="ORF">CYY_009296</name>
</gene>
<dbReference type="PANTHER" id="PTHR23198:SF6">
    <property type="entry name" value="NUCLEAR PORE COMPLEX PROTEIN NUP98-NUP96"/>
    <property type="match status" value="1"/>
</dbReference>
<dbReference type="GO" id="GO:0017056">
    <property type="term" value="F:structural constituent of nuclear pore"/>
    <property type="evidence" value="ECO:0007669"/>
    <property type="project" value="TreeGrafter"/>
</dbReference>
<reference evidence="2" key="1">
    <citation type="submission" date="2020-01" db="EMBL/GenBank/DDBJ databases">
        <title>Development of genomics and gene disruption for Polysphondylium violaceum indicates a role for the polyketide synthase stlB in stalk morphogenesis.</title>
        <authorList>
            <person name="Narita B."/>
            <person name="Kawabe Y."/>
            <person name="Kin K."/>
            <person name="Saito T."/>
            <person name="Gibbs R."/>
            <person name="Kuspa A."/>
            <person name="Muzny D."/>
            <person name="Queller D."/>
            <person name="Richards S."/>
            <person name="Strassman J."/>
            <person name="Sucgang R."/>
            <person name="Worley K."/>
            <person name="Schaap P."/>
        </authorList>
    </citation>
    <scope>NUCLEOTIDE SEQUENCE</scope>
    <source>
        <strain evidence="2">QSvi11</strain>
    </source>
</reference>
<sequence>MALYNRIPYTPTNIGGETFVSISAMDSYKNKSHQEIRYHDILDTFGSILYLNPTQQQSFDCNNNDNNNSINEKDDIDSTSIPYSDSTIDGQCFVSISAMNAFSHKSHQEIRYNDLLKGFYKGSVKQQQQQLQQQLQQQQQQQLHTKTQQELQKQLEYLQLSQEKLDSALLLHQQEQELEQNKQSITAPTTTTTKTITSPFGDPSCKMSPFGLI</sequence>
<dbReference type="PANTHER" id="PTHR23198">
    <property type="entry name" value="NUCLEOPORIN"/>
    <property type="match status" value="1"/>
</dbReference>
<dbReference type="GO" id="GO:0008139">
    <property type="term" value="F:nuclear localization sequence binding"/>
    <property type="evidence" value="ECO:0007669"/>
    <property type="project" value="TreeGrafter"/>
</dbReference>
<dbReference type="GO" id="GO:0003723">
    <property type="term" value="F:RNA binding"/>
    <property type="evidence" value="ECO:0007669"/>
    <property type="project" value="TreeGrafter"/>
</dbReference>
<dbReference type="GO" id="GO:0034398">
    <property type="term" value="P:telomere tethering at nuclear periphery"/>
    <property type="evidence" value="ECO:0007669"/>
    <property type="project" value="TreeGrafter"/>
</dbReference>
<dbReference type="InterPro" id="IPR037665">
    <property type="entry name" value="Nucleoporin_S59-like"/>
</dbReference>
<dbReference type="GO" id="GO:0006606">
    <property type="term" value="P:protein import into nucleus"/>
    <property type="evidence" value="ECO:0007669"/>
    <property type="project" value="TreeGrafter"/>
</dbReference>
<evidence type="ECO:0000313" key="3">
    <source>
        <dbReference type="Proteomes" id="UP000695562"/>
    </source>
</evidence>
<dbReference type="GO" id="GO:0000973">
    <property type="term" value="P:post-transcriptional tethering of RNA polymerase II gene DNA at nuclear periphery"/>
    <property type="evidence" value="ECO:0007669"/>
    <property type="project" value="TreeGrafter"/>
</dbReference>
<dbReference type="OrthoDB" id="3797628at2759"/>
<dbReference type="AlphaFoldDB" id="A0A8J4PLS9"/>
<dbReference type="EMBL" id="AJWJ01000674">
    <property type="protein sequence ID" value="KAF2069382.1"/>
    <property type="molecule type" value="Genomic_DNA"/>
</dbReference>